<gene>
    <name evidence="2" type="ORF">R2G56_15190</name>
</gene>
<reference evidence="2 3" key="1">
    <citation type="submission" date="2023-10" db="EMBL/GenBank/DDBJ databases">
        <authorList>
            <person name="Venkata Ramana C."/>
            <person name="Sasikala C."/>
            <person name="Dhurka M."/>
        </authorList>
    </citation>
    <scope>NUCLEOTIDE SEQUENCE [LARGE SCALE GENOMIC DNA]</scope>
    <source>
        <strain evidence="2 3">KCTC 32151</strain>
    </source>
</reference>
<evidence type="ECO:0008006" key="4">
    <source>
        <dbReference type="Google" id="ProtNLM"/>
    </source>
</evidence>
<feature type="chain" id="PRO_5046433040" description="Molybdopterin-dependent oxidoreductase" evidence="1">
    <location>
        <begin position="25"/>
        <end position="181"/>
    </location>
</feature>
<dbReference type="Proteomes" id="UP001185659">
    <property type="component" value="Unassembled WGS sequence"/>
</dbReference>
<accession>A0ABU4AN23</accession>
<keyword evidence="1" id="KW-0732">Signal</keyword>
<proteinExistence type="predicted"/>
<dbReference type="RefSeq" id="WP_113154570.1">
    <property type="nucleotide sequence ID" value="NZ_JAWLIP010000007.1"/>
</dbReference>
<name>A0ABU4AN23_9HYPH</name>
<feature type="signal peptide" evidence="1">
    <location>
        <begin position="1"/>
        <end position="24"/>
    </location>
</feature>
<dbReference type="EMBL" id="JAWLIP010000007">
    <property type="protein sequence ID" value="MDV6227643.1"/>
    <property type="molecule type" value="Genomic_DNA"/>
</dbReference>
<dbReference type="SUPFAM" id="SSF56524">
    <property type="entry name" value="Oxidoreductase molybdopterin-binding domain"/>
    <property type="match status" value="1"/>
</dbReference>
<evidence type="ECO:0000313" key="2">
    <source>
        <dbReference type="EMBL" id="MDV6227643.1"/>
    </source>
</evidence>
<organism evidence="2 3">
    <name type="scientific">Nitratireductor aquimarinus</name>
    <dbReference type="NCBI Taxonomy" id="889300"/>
    <lineage>
        <taxon>Bacteria</taxon>
        <taxon>Pseudomonadati</taxon>
        <taxon>Pseudomonadota</taxon>
        <taxon>Alphaproteobacteria</taxon>
        <taxon>Hyphomicrobiales</taxon>
        <taxon>Phyllobacteriaceae</taxon>
        <taxon>Nitratireductor</taxon>
    </lineage>
</organism>
<keyword evidence="3" id="KW-1185">Reference proteome</keyword>
<sequence length="181" mass="19803">MRGLLISASIATSLLFATVSPGQAEGTLLTVSGEIDNTNREAFDPFFDGFLKFHDKTFDKAHSFDWETLAALPQKTIKVNADTEDWPRPLTMEGPLLKDVLAAAGAKGDSATLYALDGFGFEMDADKMAAHEWILAMKVEGEPIGIGGLGPLWLVYDTGGRKAPEEEERGWVWSVFHIEVE</sequence>
<evidence type="ECO:0000313" key="3">
    <source>
        <dbReference type="Proteomes" id="UP001185659"/>
    </source>
</evidence>
<comment type="caution">
    <text evidence="2">The sequence shown here is derived from an EMBL/GenBank/DDBJ whole genome shotgun (WGS) entry which is preliminary data.</text>
</comment>
<dbReference type="InterPro" id="IPR036374">
    <property type="entry name" value="OxRdtase_Mopterin-bd_sf"/>
</dbReference>
<protein>
    <recommendedName>
        <fullName evidence="4">Molybdopterin-dependent oxidoreductase</fullName>
    </recommendedName>
</protein>
<evidence type="ECO:0000256" key="1">
    <source>
        <dbReference type="SAM" id="SignalP"/>
    </source>
</evidence>
<dbReference type="Gene3D" id="3.90.420.10">
    <property type="entry name" value="Oxidoreductase, molybdopterin-binding domain"/>
    <property type="match status" value="1"/>
</dbReference>